<reference evidence="2" key="1">
    <citation type="submission" date="2020-04" db="EMBL/GenBank/DDBJ databases">
        <authorList>
            <person name="Zhang T."/>
        </authorList>
    </citation>
    <scope>NUCLEOTIDE SEQUENCE</scope>
    <source>
        <strain evidence="2">HKST-UBA79</strain>
    </source>
</reference>
<dbReference type="PROSITE" id="PS00409">
    <property type="entry name" value="PROKAR_NTER_METHYL"/>
    <property type="match status" value="1"/>
</dbReference>
<proteinExistence type="predicted"/>
<feature type="transmembrane region" description="Helical" evidence="1">
    <location>
        <begin position="21"/>
        <end position="39"/>
    </location>
</feature>
<keyword evidence="1" id="KW-0472">Membrane</keyword>
<dbReference type="Proteomes" id="UP000740557">
    <property type="component" value="Unassembled WGS sequence"/>
</dbReference>
<dbReference type="Gene3D" id="3.30.700.10">
    <property type="entry name" value="Glycoprotein, Type 4 Pilin"/>
    <property type="match status" value="1"/>
</dbReference>
<dbReference type="Pfam" id="PF07963">
    <property type="entry name" value="N_methyl"/>
    <property type="match status" value="1"/>
</dbReference>
<accession>A0A955ECC5</accession>
<dbReference type="NCBIfam" id="TIGR02532">
    <property type="entry name" value="IV_pilin_GFxxxE"/>
    <property type="match status" value="1"/>
</dbReference>
<keyword evidence="1" id="KW-1133">Transmembrane helix</keyword>
<dbReference type="EMBL" id="JAGQNX010000069">
    <property type="protein sequence ID" value="MCA9308337.1"/>
    <property type="molecule type" value="Genomic_DNA"/>
</dbReference>
<sequence length="158" mass="16539">MINKLPKNKTARDQGFTLIELLVVIGILTVLLAIVLIAINPGRQFSQANNTKRRSDVNAILNAVHQYSADNQGDLSTINGGSGTLPATATDVADSGADICDALVPTYIAELPTDPTDGTEFSSCTTYSADYQISIGAGNRITVSAPAAELGETISVTR</sequence>
<dbReference type="InterPro" id="IPR045584">
    <property type="entry name" value="Pilin-like"/>
</dbReference>
<comment type="caution">
    <text evidence="2">The sequence shown here is derived from an EMBL/GenBank/DDBJ whole genome shotgun (WGS) entry which is preliminary data.</text>
</comment>
<organism evidence="2 3">
    <name type="scientific">candidate division WWE3 bacterium</name>
    <dbReference type="NCBI Taxonomy" id="2053526"/>
    <lineage>
        <taxon>Bacteria</taxon>
        <taxon>Katanobacteria</taxon>
    </lineage>
</organism>
<keyword evidence="1" id="KW-0812">Transmembrane</keyword>
<protein>
    <submittedName>
        <fullName evidence="2">Type II secretion system protein</fullName>
    </submittedName>
</protein>
<evidence type="ECO:0000256" key="1">
    <source>
        <dbReference type="SAM" id="Phobius"/>
    </source>
</evidence>
<name>A0A955ECC5_UNCKA</name>
<dbReference type="SUPFAM" id="SSF54523">
    <property type="entry name" value="Pili subunits"/>
    <property type="match status" value="1"/>
</dbReference>
<evidence type="ECO:0000313" key="2">
    <source>
        <dbReference type="EMBL" id="MCA9308337.1"/>
    </source>
</evidence>
<dbReference type="InterPro" id="IPR012902">
    <property type="entry name" value="N_methyl_site"/>
</dbReference>
<reference evidence="2" key="2">
    <citation type="journal article" date="2021" name="Microbiome">
        <title>Successional dynamics and alternative stable states in a saline activated sludge microbial community over 9 years.</title>
        <authorList>
            <person name="Wang Y."/>
            <person name="Ye J."/>
            <person name="Ju F."/>
            <person name="Liu L."/>
            <person name="Boyd J.A."/>
            <person name="Deng Y."/>
            <person name="Parks D.H."/>
            <person name="Jiang X."/>
            <person name="Yin X."/>
            <person name="Woodcroft B.J."/>
            <person name="Tyson G.W."/>
            <person name="Hugenholtz P."/>
            <person name="Polz M.F."/>
            <person name="Zhang T."/>
        </authorList>
    </citation>
    <scope>NUCLEOTIDE SEQUENCE</scope>
    <source>
        <strain evidence="2">HKST-UBA79</strain>
    </source>
</reference>
<evidence type="ECO:0000313" key="3">
    <source>
        <dbReference type="Proteomes" id="UP000740557"/>
    </source>
</evidence>
<dbReference type="AlphaFoldDB" id="A0A955ECC5"/>
<dbReference type="PANTHER" id="PTHR30093">
    <property type="entry name" value="GENERAL SECRETION PATHWAY PROTEIN G"/>
    <property type="match status" value="1"/>
</dbReference>
<gene>
    <name evidence="2" type="ORF">KC980_02390</name>
</gene>